<dbReference type="InterPro" id="IPR029061">
    <property type="entry name" value="THDP-binding"/>
</dbReference>
<dbReference type="EMBL" id="JBBNAF010000011">
    <property type="protein sequence ID" value="KAK9098971.1"/>
    <property type="molecule type" value="Genomic_DNA"/>
</dbReference>
<gene>
    <name evidence="2" type="ORF">Syun_026016</name>
</gene>
<dbReference type="PANTHER" id="PTHR31807:SF6">
    <property type="entry name" value="PROTEIN ENDOSPERM DEFECTIVE 1-RELATED"/>
    <property type="match status" value="1"/>
</dbReference>
<organism evidence="2 3">
    <name type="scientific">Stephania yunnanensis</name>
    <dbReference type="NCBI Taxonomy" id="152371"/>
    <lineage>
        <taxon>Eukaryota</taxon>
        <taxon>Viridiplantae</taxon>
        <taxon>Streptophyta</taxon>
        <taxon>Embryophyta</taxon>
        <taxon>Tracheophyta</taxon>
        <taxon>Spermatophyta</taxon>
        <taxon>Magnoliopsida</taxon>
        <taxon>Ranunculales</taxon>
        <taxon>Menispermaceae</taxon>
        <taxon>Menispermoideae</taxon>
        <taxon>Cissampelideae</taxon>
        <taxon>Stephania</taxon>
    </lineage>
</organism>
<comment type="caution">
    <text evidence="2">The sequence shown here is derived from an EMBL/GenBank/DDBJ whole genome shotgun (WGS) entry which is preliminary data.</text>
</comment>
<dbReference type="GO" id="GO:0008017">
    <property type="term" value="F:microtubule binding"/>
    <property type="evidence" value="ECO:0007669"/>
    <property type="project" value="TreeGrafter"/>
</dbReference>
<dbReference type="Gene3D" id="3.40.50.970">
    <property type="match status" value="1"/>
</dbReference>
<accession>A0AAP0HWA9</accession>
<dbReference type="InterPro" id="IPR007573">
    <property type="entry name" value="QWRF"/>
</dbReference>
<proteinExistence type="inferred from homology"/>
<keyword evidence="3" id="KW-1185">Reference proteome</keyword>
<dbReference type="GO" id="GO:0005880">
    <property type="term" value="C:nuclear microtubule"/>
    <property type="evidence" value="ECO:0007669"/>
    <property type="project" value="TreeGrafter"/>
</dbReference>
<sequence length="217" mass="25017">MVLEILPPPILICVVVVQCKCLTNEEEDLKQFRKWGSRTPGHPENFETFGVEWRYANAKAEATMNVQSHTVERSFYALLVKKKSEMHDSLQRKRIELGYLKKLEMLSSIMGAQMPYLDEWSTLECEYSSSLSGAIKALQDASVQLPIMNLLVSIRNEPGFPIEISENWVVLPSCLFPDMLVLLLLKESLMFLRFLLSVLLKESLLFKIQYLFDFLSF</sequence>
<protein>
    <submittedName>
        <fullName evidence="2">Uncharacterized protein</fullName>
    </submittedName>
</protein>
<dbReference type="SUPFAM" id="SSF52518">
    <property type="entry name" value="Thiamin diphosphate-binding fold (THDP-binding)"/>
    <property type="match status" value="1"/>
</dbReference>
<dbReference type="GO" id="GO:0051225">
    <property type="term" value="P:spindle assembly"/>
    <property type="evidence" value="ECO:0007669"/>
    <property type="project" value="TreeGrafter"/>
</dbReference>
<evidence type="ECO:0000313" key="3">
    <source>
        <dbReference type="Proteomes" id="UP001420932"/>
    </source>
</evidence>
<evidence type="ECO:0000256" key="1">
    <source>
        <dbReference type="ARBA" id="ARBA00010016"/>
    </source>
</evidence>
<dbReference type="GO" id="GO:0005737">
    <property type="term" value="C:cytoplasm"/>
    <property type="evidence" value="ECO:0007669"/>
    <property type="project" value="TreeGrafter"/>
</dbReference>
<dbReference type="Pfam" id="PF04484">
    <property type="entry name" value="QWRF"/>
    <property type="match status" value="1"/>
</dbReference>
<dbReference type="Proteomes" id="UP001420932">
    <property type="component" value="Unassembled WGS sequence"/>
</dbReference>
<comment type="similarity">
    <text evidence="1">Belongs to the QWRF family.</text>
</comment>
<reference evidence="2 3" key="1">
    <citation type="submission" date="2024-01" db="EMBL/GenBank/DDBJ databases">
        <title>Genome assemblies of Stephania.</title>
        <authorList>
            <person name="Yang L."/>
        </authorList>
    </citation>
    <scope>NUCLEOTIDE SEQUENCE [LARGE SCALE GENOMIC DNA]</scope>
    <source>
        <strain evidence="2">YNDBR</strain>
        <tissue evidence="2">Leaf</tissue>
    </source>
</reference>
<dbReference type="PANTHER" id="PTHR31807">
    <property type="entry name" value="AUGMIN FAMILY MEMBER"/>
    <property type="match status" value="1"/>
</dbReference>
<dbReference type="AlphaFoldDB" id="A0AAP0HWA9"/>
<name>A0AAP0HWA9_9MAGN</name>
<evidence type="ECO:0000313" key="2">
    <source>
        <dbReference type="EMBL" id="KAK9098971.1"/>
    </source>
</evidence>